<organism evidence="1 2">
    <name type="scientific">Candidatus Yanofskybacteria bacterium RIFCSPLOWO2_01_FULL_43_22</name>
    <dbReference type="NCBI Taxonomy" id="1802695"/>
    <lineage>
        <taxon>Bacteria</taxon>
        <taxon>Candidatus Yanofskyibacteriota</taxon>
    </lineage>
</organism>
<reference evidence="1 2" key="1">
    <citation type="journal article" date="2016" name="Nat. Commun.">
        <title>Thousands of microbial genomes shed light on interconnected biogeochemical processes in an aquifer system.</title>
        <authorList>
            <person name="Anantharaman K."/>
            <person name="Brown C.T."/>
            <person name="Hug L.A."/>
            <person name="Sharon I."/>
            <person name="Castelle C.J."/>
            <person name="Probst A.J."/>
            <person name="Thomas B.C."/>
            <person name="Singh A."/>
            <person name="Wilkins M.J."/>
            <person name="Karaoz U."/>
            <person name="Brodie E.L."/>
            <person name="Williams K.H."/>
            <person name="Hubbard S.S."/>
            <person name="Banfield J.F."/>
        </authorList>
    </citation>
    <scope>NUCLEOTIDE SEQUENCE [LARGE SCALE GENOMIC DNA]</scope>
</reference>
<evidence type="ECO:0000313" key="1">
    <source>
        <dbReference type="EMBL" id="OGN24947.1"/>
    </source>
</evidence>
<gene>
    <name evidence="1" type="ORF">A3A13_01490</name>
</gene>
<accession>A0A1F8GHR9</accession>
<protein>
    <submittedName>
        <fullName evidence="1">Uncharacterized protein</fullName>
    </submittedName>
</protein>
<dbReference type="STRING" id="1802695.A3A13_01490"/>
<dbReference type="AlphaFoldDB" id="A0A1F8GHR9"/>
<dbReference type="Proteomes" id="UP000178911">
    <property type="component" value="Unassembled WGS sequence"/>
</dbReference>
<comment type="caution">
    <text evidence="1">The sequence shown here is derived from an EMBL/GenBank/DDBJ whole genome shotgun (WGS) entry which is preliminary data.</text>
</comment>
<evidence type="ECO:0000313" key="2">
    <source>
        <dbReference type="Proteomes" id="UP000178911"/>
    </source>
</evidence>
<name>A0A1F8GHR9_9BACT</name>
<dbReference type="EMBL" id="MGKJ01000007">
    <property type="protein sequence ID" value="OGN24947.1"/>
    <property type="molecule type" value="Genomic_DNA"/>
</dbReference>
<sequence>MQAERRTAHGAGKFQITNSKSQTILNVQITKLKREQSHFEFVVCLLKFVWYLGLGYWDFRALCAGSDKASFQENSLSYTIKNRTGNRHR</sequence>
<proteinExistence type="predicted"/>